<accession>A0A4D6LZ29</accession>
<evidence type="ECO:0000313" key="3">
    <source>
        <dbReference type="Proteomes" id="UP000501690"/>
    </source>
</evidence>
<feature type="region of interest" description="Disordered" evidence="1">
    <location>
        <begin position="198"/>
        <end position="228"/>
    </location>
</feature>
<dbReference type="EMBL" id="CP039349">
    <property type="protein sequence ID" value="QCD93216.1"/>
    <property type="molecule type" value="Genomic_DNA"/>
</dbReference>
<keyword evidence="3" id="KW-1185">Reference proteome</keyword>
<feature type="compositionally biased region" description="Gly residues" evidence="1">
    <location>
        <begin position="92"/>
        <end position="106"/>
    </location>
</feature>
<evidence type="ECO:0000256" key="1">
    <source>
        <dbReference type="SAM" id="MobiDB-lite"/>
    </source>
</evidence>
<feature type="region of interest" description="Disordered" evidence="1">
    <location>
        <begin position="82"/>
        <end position="147"/>
    </location>
</feature>
<protein>
    <submittedName>
        <fullName evidence="2">Uncharacterized protein</fullName>
    </submittedName>
</protein>
<feature type="compositionally biased region" description="Low complexity" evidence="1">
    <location>
        <begin position="316"/>
        <end position="344"/>
    </location>
</feature>
<evidence type="ECO:0000313" key="2">
    <source>
        <dbReference type="EMBL" id="QCD93216.1"/>
    </source>
</evidence>
<organism evidence="2 3">
    <name type="scientific">Vigna unguiculata</name>
    <name type="common">Cowpea</name>
    <dbReference type="NCBI Taxonomy" id="3917"/>
    <lineage>
        <taxon>Eukaryota</taxon>
        <taxon>Viridiplantae</taxon>
        <taxon>Streptophyta</taxon>
        <taxon>Embryophyta</taxon>
        <taxon>Tracheophyta</taxon>
        <taxon>Spermatophyta</taxon>
        <taxon>Magnoliopsida</taxon>
        <taxon>eudicotyledons</taxon>
        <taxon>Gunneridae</taxon>
        <taxon>Pentapetalae</taxon>
        <taxon>rosids</taxon>
        <taxon>fabids</taxon>
        <taxon>Fabales</taxon>
        <taxon>Fabaceae</taxon>
        <taxon>Papilionoideae</taxon>
        <taxon>50 kb inversion clade</taxon>
        <taxon>NPAAA clade</taxon>
        <taxon>indigoferoid/millettioid clade</taxon>
        <taxon>Phaseoleae</taxon>
        <taxon>Vigna</taxon>
    </lineage>
</organism>
<dbReference type="AlphaFoldDB" id="A0A4D6LZ29"/>
<feature type="compositionally biased region" description="Pro residues" evidence="1">
    <location>
        <begin position="345"/>
        <end position="358"/>
    </location>
</feature>
<proteinExistence type="predicted"/>
<gene>
    <name evidence="2" type="ORF">DEO72_LG5g1288</name>
</gene>
<feature type="compositionally biased region" description="Gly residues" evidence="1">
    <location>
        <begin position="113"/>
        <end position="123"/>
    </location>
</feature>
<feature type="region of interest" description="Disordered" evidence="1">
    <location>
        <begin position="312"/>
        <end position="379"/>
    </location>
</feature>
<dbReference type="Proteomes" id="UP000501690">
    <property type="component" value="Linkage Group LG5"/>
</dbReference>
<reference evidence="2 3" key="1">
    <citation type="submission" date="2019-04" db="EMBL/GenBank/DDBJ databases">
        <title>An improved genome assembly and genetic linkage map for asparagus bean, Vigna unguiculata ssp. sesquipedialis.</title>
        <authorList>
            <person name="Xia Q."/>
            <person name="Zhang R."/>
            <person name="Dong Y."/>
        </authorList>
    </citation>
    <scope>NUCLEOTIDE SEQUENCE [LARGE SCALE GENOMIC DNA]</scope>
    <source>
        <tissue evidence="2">Leaf</tissue>
    </source>
</reference>
<sequence>MQREKVEVNKLKVRDSTSRERGKIGFVSIKLGFVRKEKIKNDWRLCFEIVLCSLVKFVFKRLNDWSVNQVVLGGRGETVGELGGRGENEADLGGGGETEFDMGGGGETKDDLGGGGETDLGGGGEEDLGVGREDEFHANLGGGGGQEGVFETEVEIEVEVHSWVDLKTGDEDFVNVPISASPDLPAITYAPVYRVHDHRKTQADRPPPPTTAATRRNCNRQSRPRWKPQSPIVLPAARTCISCTAVNRPPHLLHHASVVPPSSSRSHHQRVHARTATLTFRITPEHHGNGTSETCSSYLELRYVVLAPPSKPWKPPTASTPFSPAPSSTSIASMAATTSHSRLLLPPPSSPTVTPLPPVTVADPTTPFATILQPPRQPP</sequence>
<name>A0A4D6LZ29_VIGUN</name>